<evidence type="ECO:0000256" key="5">
    <source>
        <dbReference type="ARBA" id="ARBA00022833"/>
    </source>
</evidence>
<feature type="compositionally biased region" description="Polar residues" evidence="8">
    <location>
        <begin position="514"/>
        <end position="534"/>
    </location>
</feature>
<feature type="region of interest" description="Disordered" evidence="8">
    <location>
        <begin position="976"/>
        <end position="1014"/>
    </location>
</feature>
<keyword evidence="5" id="KW-0862">Zinc</keyword>
<dbReference type="PROSITE" id="PS50157">
    <property type="entry name" value="ZINC_FINGER_C2H2_2"/>
    <property type="match status" value="3"/>
</dbReference>
<organism evidence="10 11">
    <name type="scientific">Biomphalaria glabrata</name>
    <name type="common">Bloodfluke planorb</name>
    <name type="synonym">Freshwater snail</name>
    <dbReference type="NCBI Taxonomy" id="6526"/>
    <lineage>
        <taxon>Eukaryota</taxon>
        <taxon>Metazoa</taxon>
        <taxon>Spiralia</taxon>
        <taxon>Lophotrochozoa</taxon>
        <taxon>Mollusca</taxon>
        <taxon>Gastropoda</taxon>
        <taxon>Heterobranchia</taxon>
        <taxon>Euthyneura</taxon>
        <taxon>Panpulmonata</taxon>
        <taxon>Hygrophila</taxon>
        <taxon>Lymnaeoidea</taxon>
        <taxon>Planorbidae</taxon>
        <taxon>Biomphalaria</taxon>
    </lineage>
</organism>
<dbReference type="InterPro" id="IPR050331">
    <property type="entry name" value="Zinc_finger"/>
</dbReference>
<feature type="domain" description="C2H2-type" evidence="9">
    <location>
        <begin position="1075"/>
        <end position="1093"/>
    </location>
</feature>
<feature type="domain" description="C2H2-type" evidence="9">
    <location>
        <begin position="1044"/>
        <end position="1069"/>
    </location>
</feature>
<dbReference type="FunFam" id="3.30.160.60:FF:002343">
    <property type="entry name" value="Zinc finger protein 33A"/>
    <property type="match status" value="1"/>
</dbReference>
<dbReference type="AlphaFoldDB" id="A0A9U8EKQ3"/>
<feature type="compositionally biased region" description="Polar residues" evidence="8">
    <location>
        <begin position="185"/>
        <end position="197"/>
    </location>
</feature>
<name>A0A9U8EKQ3_BIOGL</name>
<reference evidence="11" key="1">
    <citation type="submission" date="2025-08" db="UniProtKB">
        <authorList>
            <consortium name="RefSeq"/>
        </authorList>
    </citation>
    <scope>IDENTIFICATION</scope>
</reference>
<dbReference type="GO" id="GO:0008270">
    <property type="term" value="F:zinc ion binding"/>
    <property type="evidence" value="ECO:0007669"/>
    <property type="project" value="UniProtKB-KW"/>
</dbReference>
<protein>
    <submittedName>
        <fullName evidence="11">Uncharacterized protein LOC106075233 isoform X1</fullName>
    </submittedName>
</protein>
<proteinExistence type="predicted"/>
<dbReference type="GO" id="GO:0010468">
    <property type="term" value="P:regulation of gene expression"/>
    <property type="evidence" value="ECO:0007669"/>
    <property type="project" value="TreeGrafter"/>
</dbReference>
<keyword evidence="2" id="KW-0479">Metal-binding</keyword>
<dbReference type="KEGG" id="bgt:106075233"/>
<feature type="compositionally biased region" description="Polar residues" evidence="8">
    <location>
        <begin position="25"/>
        <end position="43"/>
    </location>
</feature>
<dbReference type="Pfam" id="PF00096">
    <property type="entry name" value="zf-C2H2"/>
    <property type="match status" value="2"/>
</dbReference>
<evidence type="ECO:0000313" key="10">
    <source>
        <dbReference type="Proteomes" id="UP001165740"/>
    </source>
</evidence>
<feature type="compositionally biased region" description="Polar residues" evidence="8">
    <location>
        <begin position="987"/>
        <end position="1014"/>
    </location>
</feature>
<evidence type="ECO:0000256" key="3">
    <source>
        <dbReference type="ARBA" id="ARBA00022737"/>
    </source>
</evidence>
<feature type="region of interest" description="Disordered" evidence="8">
    <location>
        <begin position="183"/>
        <end position="264"/>
    </location>
</feature>
<dbReference type="GO" id="GO:0005634">
    <property type="term" value="C:nucleus"/>
    <property type="evidence" value="ECO:0007669"/>
    <property type="project" value="UniProtKB-SubCell"/>
</dbReference>
<keyword evidence="6" id="KW-0539">Nucleus</keyword>
<dbReference type="SUPFAM" id="SSF57667">
    <property type="entry name" value="beta-beta-alpha zinc fingers"/>
    <property type="match status" value="1"/>
</dbReference>
<feature type="domain" description="C2H2-type" evidence="9">
    <location>
        <begin position="1016"/>
        <end position="1043"/>
    </location>
</feature>
<keyword evidence="10" id="KW-1185">Reference proteome</keyword>
<keyword evidence="3" id="KW-0677">Repeat</keyword>
<comment type="subcellular location">
    <subcellularLocation>
        <location evidence="1">Nucleus</location>
    </subcellularLocation>
</comment>
<accession>A0A9U8EKQ3</accession>
<feature type="region of interest" description="Disordered" evidence="8">
    <location>
        <begin position="496"/>
        <end position="535"/>
    </location>
</feature>
<evidence type="ECO:0000256" key="7">
    <source>
        <dbReference type="PROSITE-ProRule" id="PRU00042"/>
    </source>
</evidence>
<evidence type="ECO:0000259" key="9">
    <source>
        <dbReference type="PROSITE" id="PS50157"/>
    </source>
</evidence>
<dbReference type="SMART" id="SM00355">
    <property type="entry name" value="ZnF_C2H2"/>
    <property type="match status" value="3"/>
</dbReference>
<dbReference type="RefSeq" id="XP_013091631.2">
    <property type="nucleotide sequence ID" value="XM_013236177.2"/>
</dbReference>
<dbReference type="InterPro" id="IPR036236">
    <property type="entry name" value="Znf_C2H2_sf"/>
</dbReference>
<feature type="region of interest" description="Disordered" evidence="8">
    <location>
        <begin position="17"/>
        <end position="43"/>
    </location>
</feature>
<evidence type="ECO:0000256" key="8">
    <source>
        <dbReference type="SAM" id="MobiDB-lite"/>
    </source>
</evidence>
<evidence type="ECO:0000256" key="6">
    <source>
        <dbReference type="ARBA" id="ARBA00023242"/>
    </source>
</evidence>
<evidence type="ECO:0000256" key="4">
    <source>
        <dbReference type="ARBA" id="ARBA00022771"/>
    </source>
</evidence>
<dbReference type="PANTHER" id="PTHR16515:SF66">
    <property type="entry name" value="C2H2-TYPE DOMAIN-CONTAINING PROTEIN"/>
    <property type="match status" value="1"/>
</dbReference>
<evidence type="ECO:0000256" key="2">
    <source>
        <dbReference type="ARBA" id="ARBA00022723"/>
    </source>
</evidence>
<sequence length="1103" mass="122038">MPKSFIYAVRNYGSQKHTDNEFSDKSSNLSEGPTKMATRSKTLPGSRSLQDYLLQWQLPWKIPGSTRGNVVMKRKETKQRSYHHLSLVTRFYLGLRMSRIRSSKGPPKQIVTKPAFIGSQETAFLTLHNNSSDLTMKHEVTTSCCPVDGLMLNYDSPEIKPENKVASAPVLEENVVMAACHEKSQVTTRSSKTSQVQHHSKDAAVPVKRLTRRNKRGKENISPNDIGQKRKTAASNPMKEIQSTPLKTTKLVEKSKDSAKPPEDEDTYFAQIHHKDVRVKTIDGIEVRMKTGLTCAKPVRVDLNEPITMQRSLALGHGADTTKTETTKLSMCSVTLTKIQDTFPHTLSYRLFTDNKYLDENSAKTKQDCDKNTQRDLVSNFRPLPQSALCKKDCANSSKGSHAEEMIDKSCAQENHLRAFSNNILGAQRNENNVSMQDCPSSISSTGSQHLKSVSLQQESSSLVTLPFQLSVNDSDFSETCNSKVKTHRSIFHNSQAHSFQKYSPTRKKHENSVHSPQNSSEENVLKETQSNADNIPFQPMLRQIRVATFGNNTPVFVSSGLLQKGIRDMNDLHKAQTNVERKECIHVGSSSVDTHIGTREISDISASKIKNQNKSCFKSDTLVQSEISDSFNSKKDDHDFNLKKQLKLSLCRERTHLQMHAGTLNVSQPNARCCLTSLSGNANTVNHGLQMIPVQMKNDSHIKTFGKVSSDEISCSDKESEESGNKIDTFRSYCDPLDDKAGLPNNNVLPTLQPVLSQNVVLTPNLIFDYTSLRPTTSQTFDHKSKCNLSFQLAFVSKKIFGIESANGVSSSQADGQKCSVQFFTHGGFSIPAFAYSGMSPNVHLINKSQPFPTPASDLLSNVANSPPAFYRQDNTLGSKIKASDTNSKSLFPYLNQADPNIISFNPHCGIQNSASLVANSAHFFKKGSSCGQSLPSCCTSATCCLASCSPDCSNPASMVNSKCVKVTQADIPAKKRGRKRKVLSVATQNENSGEGASDSANLQSVGSKSTKNDNMCPLCCRMFTRSWLLKGHMRTHTGERPYLCSHPSCGKAFADRSNLRSHMLIHSVAARSYPCPNCGRTFSQKRYLHKHSIEVCRIAAE</sequence>
<dbReference type="PROSITE" id="PS00028">
    <property type="entry name" value="ZINC_FINGER_C2H2_1"/>
    <property type="match status" value="2"/>
</dbReference>
<dbReference type="PANTHER" id="PTHR16515">
    <property type="entry name" value="PR DOMAIN ZINC FINGER PROTEIN"/>
    <property type="match status" value="1"/>
</dbReference>
<dbReference type="GeneID" id="106075233"/>
<gene>
    <name evidence="11" type="primary">LOC106075233</name>
</gene>
<dbReference type="Gene3D" id="3.30.160.60">
    <property type="entry name" value="Classic Zinc Finger"/>
    <property type="match status" value="3"/>
</dbReference>
<dbReference type="Proteomes" id="UP001165740">
    <property type="component" value="Chromosome 7"/>
</dbReference>
<evidence type="ECO:0000313" key="11">
    <source>
        <dbReference type="RefSeq" id="XP_013091631.2"/>
    </source>
</evidence>
<keyword evidence="4 7" id="KW-0863">Zinc-finger</keyword>
<dbReference type="OrthoDB" id="6910977at2759"/>
<dbReference type="InterPro" id="IPR013087">
    <property type="entry name" value="Znf_C2H2_type"/>
</dbReference>
<evidence type="ECO:0000256" key="1">
    <source>
        <dbReference type="ARBA" id="ARBA00004123"/>
    </source>
</evidence>
<feature type="compositionally biased region" description="Basic and acidic residues" evidence="8">
    <location>
        <begin position="250"/>
        <end position="262"/>
    </location>
</feature>